<comment type="caution">
    <text evidence="1">The sequence shown here is derived from an EMBL/GenBank/DDBJ whole genome shotgun (WGS) entry which is preliminary data.</text>
</comment>
<proteinExistence type="predicted"/>
<sequence length="129" mass="15345">MVKSKKPRKEKNEFWEAIYDIRNLATQRMDSKARRKFKEEEAKKLGAKPKKNPKIPYNIYQGILRKEKELKKKAQEDFQLSKDCNFFNPIKKRKKKFQPRNSQPNTPAVGKYKSGTLFIKKNYLSKAFS</sequence>
<dbReference type="Proteomes" id="UP000187209">
    <property type="component" value="Unassembled WGS sequence"/>
</dbReference>
<accession>A0A1R2B6I4</accession>
<dbReference type="InterPro" id="IPR027973">
    <property type="entry name" value="FSAF1-like"/>
</dbReference>
<name>A0A1R2B6I4_9CILI</name>
<keyword evidence="2" id="KW-1185">Reference proteome</keyword>
<dbReference type="EMBL" id="MPUH01000907">
    <property type="protein sequence ID" value="OMJ72367.1"/>
    <property type="molecule type" value="Genomic_DNA"/>
</dbReference>
<reference evidence="1 2" key="1">
    <citation type="submission" date="2016-11" db="EMBL/GenBank/DDBJ databases">
        <title>The macronuclear genome of Stentor coeruleus: a giant cell with tiny introns.</title>
        <authorList>
            <person name="Slabodnick M."/>
            <person name="Ruby J.G."/>
            <person name="Reiff S.B."/>
            <person name="Swart E.C."/>
            <person name="Gosai S."/>
            <person name="Prabakaran S."/>
            <person name="Witkowska E."/>
            <person name="Larue G.E."/>
            <person name="Fisher S."/>
            <person name="Freeman R.M."/>
            <person name="Gunawardena J."/>
            <person name="Chu W."/>
            <person name="Stover N.A."/>
            <person name="Gregory B.D."/>
            <person name="Nowacki M."/>
            <person name="Derisi J."/>
            <person name="Roy S.W."/>
            <person name="Marshall W.F."/>
            <person name="Sood P."/>
        </authorList>
    </citation>
    <scope>NUCLEOTIDE SEQUENCE [LARGE SCALE GENOMIC DNA]</scope>
    <source>
        <strain evidence="1">WM001</strain>
    </source>
</reference>
<protein>
    <submittedName>
        <fullName evidence="1">Uncharacterized protein</fullName>
    </submittedName>
</protein>
<evidence type="ECO:0000313" key="2">
    <source>
        <dbReference type="Proteomes" id="UP000187209"/>
    </source>
</evidence>
<organism evidence="1 2">
    <name type="scientific">Stentor coeruleus</name>
    <dbReference type="NCBI Taxonomy" id="5963"/>
    <lineage>
        <taxon>Eukaryota</taxon>
        <taxon>Sar</taxon>
        <taxon>Alveolata</taxon>
        <taxon>Ciliophora</taxon>
        <taxon>Postciliodesmatophora</taxon>
        <taxon>Heterotrichea</taxon>
        <taxon>Heterotrichida</taxon>
        <taxon>Stentoridae</taxon>
        <taxon>Stentor</taxon>
    </lineage>
</organism>
<evidence type="ECO:0000313" key="1">
    <source>
        <dbReference type="EMBL" id="OMJ72367.1"/>
    </source>
</evidence>
<dbReference type="Pfam" id="PF15375">
    <property type="entry name" value="FSAF1"/>
    <property type="match status" value="1"/>
</dbReference>
<dbReference type="OrthoDB" id="10524079at2759"/>
<dbReference type="AlphaFoldDB" id="A0A1R2B6I4"/>
<gene>
    <name evidence="1" type="ORF">SteCoe_29205</name>
</gene>